<organism evidence="1 2">
    <name type="scientific">Triticum urartu</name>
    <name type="common">Red wild einkorn</name>
    <name type="synonym">Crithodium urartu</name>
    <dbReference type="NCBI Taxonomy" id="4572"/>
    <lineage>
        <taxon>Eukaryota</taxon>
        <taxon>Viridiplantae</taxon>
        <taxon>Streptophyta</taxon>
        <taxon>Embryophyta</taxon>
        <taxon>Tracheophyta</taxon>
        <taxon>Spermatophyta</taxon>
        <taxon>Magnoliopsida</taxon>
        <taxon>Liliopsida</taxon>
        <taxon>Poales</taxon>
        <taxon>Poaceae</taxon>
        <taxon>BOP clade</taxon>
        <taxon>Pooideae</taxon>
        <taxon>Triticodae</taxon>
        <taxon>Triticeae</taxon>
        <taxon>Triticinae</taxon>
        <taxon>Triticum</taxon>
    </lineage>
</organism>
<proteinExistence type="predicted"/>
<protein>
    <submittedName>
        <fullName evidence="1">Uncharacterized protein</fullName>
    </submittedName>
</protein>
<keyword evidence="2" id="KW-1185">Reference proteome</keyword>
<reference evidence="2" key="1">
    <citation type="journal article" date="2013" name="Nature">
        <title>Draft genome of the wheat A-genome progenitor Triticum urartu.</title>
        <authorList>
            <person name="Ling H.Q."/>
            <person name="Zhao S."/>
            <person name="Liu D."/>
            <person name="Wang J."/>
            <person name="Sun H."/>
            <person name="Zhang C."/>
            <person name="Fan H."/>
            <person name="Li D."/>
            <person name="Dong L."/>
            <person name="Tao Y."/>
            <person name="Gao C."/>
            <person name="Wu H."/>
            <person name="Li Y."/>
            <person name="Cui Y."/>
            <person name="Guo X."/>
            <person name="Zheng S."/>
            <person name="Wang B."/>
            <person name="Yu K."/>
            <person name="Liang Q."/>
            <person name="Yang W."/>
            <person name="Lou X."/>
            <person name="Chen J."/>
            <person name="Feng M."/>
            <person name="Jian J."/>
            <person name="Zhang X."/>
            <person name="Luo G."/>
            <person name="Jiang Y."/>
            <person name="Liu J."/>
            <person name="Wang Z."/>
            <person name="Sha Y."/>
            <person name="Zhang B."/>
            <person name="Wu H."/>
            <person name="Tang D."/>
            <person name="Shen Q."/>
            <person name="Xue P."/>
            <person name="Zou S."/>
            <person name="Wang X."/>
            <person name="Liu X."/>
            <person name="Wang F."/>
            <person name="Yang Y."/>
            <person name="An X."/>
            <person name="Dong Z."/>
            <person name="Zhang K."/>
            <person name="Zhang X."/>
            <person name="Luo M.C."/>
            <person name="Dvorak J."/>
            <person name="Tong Y."/>
            <person name="Wang J."/>
            <person name="Yang H."/>
            <person name="Li Z."/>
            <person name="Wang D."/>
            <person name="Zhang A."/>
            <person name="Wang J."/>
        </authorList>
    </citation>
    <scope>NUCLEOTIDE SEQUENCE</scope>
    <source>
        <strain evidence="2">cv. G1812</strain>
    </source>
</reference>
<accession>A0A8R7PCR3</accession>
<dbReference type="Gramene" id="TuG1812G0200002064.01.T01">
    <property type="protein sequence ID" value="TuG1812G0200002064.01.T01.cds366637"/>
    <property type="gene ID" value="TuG1812G0200002064.01"/>
</dbReference>
<reference evidence="1" key="2">
    <citation type="submission" date="2018-03" db="EMBL/GenBank/DDBJ databases">
        <title>The Triticum urartu genome reveals the dynamic nature of wheat genome evolution.</title>
        <authorList>
            <person name="Ling H."/>
            <person name="Ma B."/>
            <person name="Shi X."/>
            <person name="Liu H."/>
            <person name="Dong L."/>
            <person name="Sun H."/>
            <person name="Cao Y."/>
            <person name="Gao Q."/>
            <person name="Zheng S."/>
            <person name="Li Y."/>
            <person name="Yu Y."/>
            <person name="Du H."/>
            <person name="Qi M."/>
            <person name="Li Y."/>
            <person name="Yu H."/>
            <person name="Cui Y."/>
            <person name="Wang N."/>
            <person name="Chen C."/>
            <person name="Wu H."/>
            <person name="Zhao Y."/>
            <person name="Zhang J."/>
            <person name="Li Y."/>
            <person name="Zhou W."/>
            <person name="Zhang B."/>
            <person name="Hu W."/>
            <person name="Eijk M."/>
            <person name="Tang J."/>
            <person name="Witsenboer H."/>
            <person name="Zhao S."/>
            <person name="Li Z."/>
            <person name="Zhang A."/>
            <person name="Wang D."/>
            <person name="Liang C."/>
        </authorList>
    </citation>
    <scope>NUCLEOTIDE SEQUENCE [LARGE SCALE GENOMIC DNA]</scope>
    <source>
        <strain evidence="1">cv. G1812</strain>
    </source>
</reference>
<sequence>MPFFVAQSRLLVLPPPPVTARQQALLASMEMYSAIENSRLICHFLSAHTVALQKGLEAPVGEVVVDEQPLAVGVAVAPEADDVAVPEPADEPHVAVEGLAPAGELQGAEPLHGRHDAVLEDGLVRAPGHALAEHLRRGLEQALQPQLLAAVEADQGAALLALLFTTPDLVFLLEAKRRTGFGIVVRGPQLSSHVDEHGHRDGQRDRYQHCIANASGHECGHAKLTESSITGRARTATRCICCCSRRLSDTSGSI</sequence>
<name>A0A8R7PCR3_TRIUA</name>
<dbReference type="EnsemblPlants" id="TuG1812G0200002064.01.T01">
    <property type="protein sequence ID" value="TuG1812G0200002064.01.T01.cds366637"/>
    <property type="gene ID" value="TuG1812G0200002064.01"/>
</dbReference>
<evidence type="ECO:0000313" key="1">
    <source>
        <dbReference type="EnsemblPlants" id="TuG1812G0200002064.01.T01.cds366637"/>
    </source>
</evidence>
<reference evidence="1" key="3">
    <citation type="submission" date="2022-06" db="UniProtKB">
        <authorList>
            <consortium name="EnsemblPlants"/>
        </authorList>
    </citation>
    <scope>IDENTIFICATION</scope>
</reference>
<evidence type="ECO:0000313" key="2">
    <source>
        <dbReference type="Proteomes" id="UP000015106"/>
    </source>
</evidence>
<dbReference type="Proteomes" id="UP000015106">
    <property type="component" value="Chromosome 2"/>
</dbReference>
<dbReference type="AlphaFoldDB" id="A0A8R7PCR3"/>